<keyword evidence="2" id="KW-1185">Reference proteome</keyword>
<dbReference type="OrthoDB" id="2224572at2"/>
<reference evidence="1 2" key="1">
    <citation type="submission" date="2015-12" db="EMBL/GenBank/DDBJ databases">
        <title>Streptococcus penaeicida sp. nov.</title>
        <authorList>
            <person name="Gomez-Gil B."/>
            <person name="Morales-Covarrubias M."/>
        </authorList>
    </citation>
    <scope>NUCLEOTIDE SEQUENCE [LARGE SCALE GENOMIC DNA]</scope>
    <source>
        <strain evidence="1 2">CAIM 1838</strain>
    </source>
</reference>
<protein>
    <submittedName>
        <fullName evidence="1">Uncharacterized protein</fullName>
    </submittedName>
</protein>
<evidence type="ECO:0000313" key="2">
    <source>
        <dbReference type="Proteomes" id="UP000235963"/>
    </source>
</evidence>
<gene>
    <name evidence="1" type="ORF">AT575_07050</name>
</gene>
<dbReference type="AlphaFoldDB" id="A0A2N8LB79"/>
<evidence type="ECO:0000313" key="1">
    <source>
        <dbReference type="EMBL" id="PND47409.1"/>
    </source>
</evidence>
<organism evidence="1 2">
    <name type="scientific">Streptococcus penaeicida</name>
    <dbReference type="NCBI Taxonomy" id="1765960"/>
    <lineage>
        <taxon>Bacteria</taxon>
        <taxon>Bacillati</taxon>
        <taxon>Bacillota</taxon>
        <taxon>Bacilli</taxon>
        <taxon>Lactobacillales</taxon>
        <taxon>Streptococcaceae</taxon>
        <taxon>Streptococcus</taxon>
    </lineage>
</organism>
<dbReference type="RefSeq" id="WP_102777761.1">
    <property type="nucleotide sequence ID" value="NZ_CBCSGP010000014.1"/>
</dbReference>
<comment type="caution">
    <text evidence="1">The sequence shown here is derived from an EMBL/GenBank/DDBJ whole genome shotgun (WGS) entry which is preliminary data.</text>
</comment>
<dbReference type="Proteomes" id="UP000235963">
    <property type="component" value="Unassembled WGS sequence"/>
</dbReference>
<sequence length="100" mass="11442">MTDKEMEALMELFSQSGYLVGKTSQRDILFKYTVPIDVERKISLTIAHPHREHKKFGVVNPSGVAYTYEFRDGMEDHITEVLNDGTVQSLYESLVIAMED</sequence>
<accession>A0A2N8LB79</accession>
<name>A0A2N8LB79_9STRE</name>
<proteinExistence type="predicted"/>
<dbReference type="EMBL" id="LOCM01000027">
    <property type="protein sequence ID" value="PND47409.1"/>
    <property type="molecule type" value="Genomic_DNA"/>
</dbReference>